<proteinExistence type="predicted"/>
<sequence>MVSFFGLKLGSDRKKAQTNAQTNKAPRKWDRIDQNAVSGSQDFGHDFSRPHFPSSTSRPGTANSTRSISNWRAVFKNPAMTSSMVDLAPPRRRQPSVGSLRHAASDMNFRSGPGLPAALGGSGLRSGTPSRPATSQKAGSEWVNPLDVRFCTASATSRPGKSSHEPNPAVLAAAQAPKAPAPPRNFIGNLNLGPSAGGGEEGQTNHASYDHVRKSDENHVIRNGYPSPPQSDNNSDRAFSPVNSDTGGISVNTRNLTSSLRRMDVPGPTSLPSPPPSVQRTRQDSQEEGPTIRNGPARRDTLAFHQPRRPSFAMGFEGVQRATIMHAPKEGFSGNFADFDFGEFVTKAMMSNTSVQDEEANFEEVCRSSVSSCSTKDSLRFSTLLESASSPFTWATRPNEREHSKSPAPTHASEDQVTNSSLIDQLPQPPREATRRPSGPPSTAIGVHQEVSLGSRIGPRQGFQSRFDSDSSSRAPPPQPLRPMTSSSAANHGLELSSRDPFGPPLDSSTSCVREGQPSPRSQDRLPSSPFTRRPMEGDFPVSKGLPRGRRPEPLQAHPVSAPDHEGAEFLMPAWSGLDRSEPRRSAIPAPLTPARPYTSHGASTGVSTPTSAVAPRIPSPTFPSLEQSVSGLSSTFGKRFEIDFDEHLNSPTWGVFPSIGRRPGEVSRRLEARKGPARPEPVTLPPPSNGQGGMVPAMTPAATEFSATFI</sequence>
<dbReference type="OrthoDB" id="5234071at2759"/>
<feature type="compositionally biased region" description="Polar residues" evidence="1">
    <location>
        <begin position="601"/>
        <end position="612"/>
    </location>
</feature>
<feature type="region of interest" description="Disordered" evidence="1">
    <location>
        <begin position="105"/>
        <end position="141"/>
    </location>
</feature>
<dbReference type="AlphaFoldDB" id="A0A7S9PUV5"/>
<evidence type="ECO:0000256" key="1">
    <source>
        <dbReference type="SAM" id="MobiDB-lite"/>
    </source>
</evidence>
<feature type="compositionally biased region" description="Polar residues" evidence="1">
    <location>
        <begin position="128"/>
        <end position="138"/>
    </location>
</feature>
<feature type="compositionally biased region" description="Polar residues" evidence="1">
    <location>
        <begin position="53"/>
        <end position="68"/>
    </location>
</feature>
<reference evidence="2 3" key="1">
    <citation type="journal article" date="2018" name="PLoS Genet.">
        <title>Repeat elements organise 3D genome structure and mediate transcription in the filamentous fungus Epichloe festucae.</title>
        <authorList>
            <person name="Winter D.J."/>
            <person name="Ganley A.R.D."/>
            <person name="Young C.A."/>
            <person name="Liachko I."/>
            <person name="Schardl C.L."/>
            <person name="Dupont P.Y."/>
            <person name="Berry D."/>
            <person name="Ram A."/>
            <person name="Scott B."/>
            <person name="Cox M.P."/>
        </authorList>
    </citation>
    <scope>NUCLEOTIDE SEQUENCE [LARGE SCALE GENOMIC DNA]</scope>
    <source>
        <strain evidence="2 3">Fl1</strain>
    </source>
</reference>
<name>A0A7S9PUV5_EPIFF</name>
<gene>
    <name evidence="2" type="ORF">C2857_007781</name>
</gene>
<feature type="region of interest" description="Disordered" evidence="1">
    <location>
        <begin position="154"/>
        <end position="300"/>
    </location>
</feature>
<evidence type="ECO:0000313" key="2">
    <source>
        <dbReference type="EMBL" id="QPG98606.1"/>
    </source>
</evidence>
<feature type="region of interest" description="Disordered" evidence="1">
    <location>
        <begin position="670"/>
        <end position="698"/>
    </location>
</feature>
<dbReference type="Proteomes" id="UP000594364">
    <property type="component" value="Chromosome 2"/>
</dbReference>
<feature type="compositionally biased region" description="Basic and acidic residues" evidence="1">
    <location>
        <begin position="208"/>
        <end position="220"/>
    </location>
</feature>
<evidence type="ECO:0000313" key="3">
    <source>
        <dbReference type="Proteomes" id="UP000594364"/>
    </source>
</evidence>
<feature type="region of interest" description="Disordered" evidence="1">
    <location>
        <begin position="10"/>
        <end position="68"/>
    </location>
</feature>
<feature type="region of interest" description="Disordered" evidence="1">
    <location>
        <begin position="579"/>
        <end position="628"/>
    </location>
</feature>
<protein>
    <submittedName>
        <fullName evidence="2">Uncharacterized protein</fullName>
    </submittedName>
</protein>
<accession>A0A7S9PUV5</accession>
<feature type="compositionally biased region" description="Polar residues" evidence="1">
    <location>
        <begin position="519"/>
        <end position="531"/>
    </location>
</feature>
<keyword evidence="3" id="KW-1185">Reference proteome</keyword>
<feature type="region of interest" description="Disordered" evidence="1">
    <location>
        <begin position="392"/>
        <end position="565"/>
    </location>
</feature>
<feature type="compositionally biased region" description="Polar residues" evidence="1">
    <location>
        <begin position="230"/>
        <end position="260"/>
    </location>
</feature>
<organism evidence="2 3">
    <name type="scientific">Epichloe festucae (strain Fl1)</name>
    <dbReference type="NCBI Taxonomy" id="877507"/>
    <lineage>
        <taxon>Eukaryota</taxon>
        <taxon>Fungi</taxon>
        <taxon>Dikarya</taxon>
        <taxon>Ascomycota</taxon>
        <taxon>Pezizomycotina</taxon>
        <taxon>Sordariomycetes</taxon>
        <taxon>Hypocreomycetidae</taxon>
        <taxon>Hypocreales</taxon>
        <taxon>Clavicipitaceae</taxon>
        <taxon>Epichloe</taxon>
    </lineage>
</organism>
<dbReference type="EMBL" id="CP031386">
    <property type="protein sequence ID" value="QPG98606.1"/>
    <property type="molecule type" value="Genomic_DNA"/>
</dbReference>
<feature type="compositionally biased region" description="Low complexity" evidence="1">
    <location>
        <begin position="463"/>
        <end position="474"/>
    </location>
</feature>
<feature type="compositionally biased region" description="Low complexity" evidence="1">
    <location>
        <begin position="110"/>
        <end position="119"/>
    </location>
</feature>
<feature type="compositionally biased region" description="Low complexity" evidence="1">
    <location>
        <begin position="166"/>
        <end position="178"/>
    </location>
</feature>
<feature type="compositionally biased region" description="Pro residues" evidence="1">
    <location>
        <begin position="679"/>
        <end position="689"/>
    </location>
</feature>